<dbReference type="HOGENOM" id="CLU_013985_6_2_1"/>
<dbReference type="OrthoDB" id="41532at2759"/>
<keyword evidence="2" id="KW-0012">Acyltransferase</keyword>
<evidence type="ECO:0000313" key="4">
    <source>
        <dbReference type="EMBL" id="CCA70159.1"/>
    </source>
</evidence>
<dbReference type="OMA" id="IENWVEG"/>
<organism evidence="4 5">
    <name type="scientific">Serendipita indica (strain DSM 11827)</name>
    <name type="common">Root endophyte fungus</name>
    <name type="synonym">Piriformospora indica</name>
    <dbReference type="NCBI Taxonomy" id="1109443"/>
    <lineage>
        <taxon>Eukaryota</taxon>
        <taxon>Fungi</taxon>
        <taxon>Dikarya</taxon>
        <taxon>Basidiomycota</taxon>
        <taxon>Agaricomycotina</taxon>
        <taxon>Agaricomycetes</taxon>
        <taxon>Sebacinales</taxon>
        <taxon>Serendipitaceae</taxon>
        <taxon>Serendipita</taxon>
    </lineage>
</organism>
<protein>
    <recommendedName>
        <fullName evidence="3">N-acetyltransferase domain-containing protein</fullName>
    </recommendedName>
</protein>
<dbReference type="PANTHER" id="PTHR43420">
    <property type="entry name" value="ACETYLTRANSFERASE"/>
    <property type="match status" value="1"/>
</dbReference>
<evidence type="ECO:0000313" key="5">
    <source>
        <dbReference type="Proteomes" id="UP000007148"/>
    </source>
</evidence>
<gene>
    <name evidence="4" type="ORF">PIIN_04098</name>
</gene>
<dbReference type="InterPro" id="IPR000182">
    <property type="entry name" value="GNAT_dom"/>
</dbReference>
<dbReference type="PANTHER" id="PTHR43420:SF47">
    <property type="entry name" value="N-ACETYLTRANSFERASE DOMAIN-CONTAINING PROTEIN"/>
    <property type="match status" value="1"/>
</dbReference>
<accession>G4TFR2</accession>
<evidence type="ECO:0000259" key="3">
    <source>
        <dbReference type="PROSITE" id="PS51186"/>
    </source>
</evidence>
<dbReference type="InterPro" id="IPR050680">
    <property type="entry name" value="YpeA/RimI_acetyltransf"/>
</dbReference>
<dbReference type="Pfam" id="PF00583">
    <property type="entry name" value="Acetyltransf_1"/>
    <property type="match status" value="1"/>
</dbReference>
<evidence type="ECO:0000256" key="2">
    <source>
        <dbReference type="ARBA" id="ARBA00023315"/>
    </source>
</evidence>
<dbReference type="SUPFAM" id="SSF55729">
    <property type="entry name" value="Acyl-CoA N-acyltransferases (Nat)"/>
    <property type="match status" value="1"/>
</dbReference>
<feature type="domain" description="N-acetyltransferase" evidence="3">
    <location>
        <begin position="3"/>
        <end position="200"/>
    </location>
</feature>
<evidence type="ECO:0000256" key="1">
    <source>
        <dbReference type="ARBA" id="ARBA00022679"/>
    </source>
</evidence>
<keyword evidence="5" id="KW-1185">Reference proteome</keyword>
<dbReference type="EMBL" id="CAFZ01000074">
    <property type="protein sequence ID" value="CCA70159.1"/>
    <property type="molecule type" value="Genomic_DNA"/>
</dbReference>
<dbReference type="PROSITE" id="PS51186">
    <property type="entry name" value="GNAT"/>
    <property type="match status" value="1"/>
</dbReference>
<dbReference type="InterPro" id="IPR016181">
    <property type="entry name" value="Acyl_CoA_acyltransferase"/>
</dbReference>
<proteinExistence type="predicted"/>
<reference evidence="4 5" key="1">
    <citation type="journal article" date="2011" name="PLoS Pathog.">
        <title>Endophytic Life Strategies Decoded by Genome and Transcriptome Analyses of the Mutualistic Root Symbiont Piriformospora indica.</title>
        <authorList>
            <person name="Zuccaro A."/>
            <person name="Lahrmann U."/>
            <person name="Guldener U."/>
            <person name="Langen G."/>
            <person name="Pfiffi S."/>
            <person name="Biedenkopf D."/>
            <person name="Wong P."/>
            <person name="Samans B."/>
            <person name="Grimm C."/>
            <person name="Basiewicz M."/>
            <person name="Murat C."/>
            <person name="Martin F."/>
            <person name="Kogel K.H."/>
        </authorList>
    </citation>
    <scope>NUCLEOTIDE SEQUENCE [LARGE SCALE GENOMIC DNA]</scope>
    <source>
        <strain evidence="4 5">DSM 11827</strain>
    </source>
</reference>
<dbReference type="Gene3D" id="3.40.630.30">
    <property type="match status" value="1"/>
</dbReference>
<dbReference type="Proteomes" id="UP000007148">
    <property type="component" value="Unassembled WGS sequence"/>
</dbReference>
<dbReference type="CDD" id="cd04301">
    <property type="entry name" value="NAT_SF"/>
    <property type="match status" value="1"/>
</dbReference>
<dbReference type="GO" id="GO:0016747">
    <property type="term" value="F:acyltransferase activity, transferring groups other than amino-acyl groups"/>
    <property type="evidence" value="ECO:0007669"/>
    <property type="project" value="InterPro"/>
</dbReference>
<name>G4TFR2_SERID</name>
<keyword evidence="1" id="KW-0808">Transferase</keyword>
<dbReference type="InParanoid" id="G4TFR2"/>
<comment type="caution">
    <text evidence="4">The sequence shown here is derived from an EMBL/GenBank/DDBJ whole genome shotgun (WGS) entry which is preliminary data.</text>
</comment>
<dbReference type="AlphaFoldDB" id="G4TFR2"/>
<dbReference type="eggNOG" id="ENOG502SGYQ">
    <property type="taxonomic scope" value="Eukaryota"/>
</dbReference>
<sequence length="200" mass="22815">MTVVFRRLTPQDAVLYRLIRLRALVDSPHEFSSTFTRELAFTLDTWTVRLQNAEAATFIAYDSPPPDINLDGETKAVGETLEWKTPDEFALPTTHDDRFAAYKGMITCIRSFESPYEDAFVVGFWVLPAARSQGIGRTLVNHALEWAKSHDGDNIPFKRVLLDVVKNNVPARRAYERCGFVVQGESPEDAKEVRYVYKIR</sequence>